<dbReference type="CDD" id="cd09278">
    <property type="entry name" value="RNase_HI_prokaryote_like"/>
    <property type="match status" value="1"/>
</dbReference>
<evidence type="ECO:0000259" key="11">
    <source>
        <dbReference type="PROSITE" id="PS50879"/>
    </source>
</evidence>
<dbReference type="InterPro" id="IPR012337">
    <property type="entry name" value="RNaseH-like_sf"/>
</dbReference>
<feature type="binding site" evidence="10">
    <location>
        <position position="168"/>
    </location>
    <ligand>
        <name>Mg(2+)</name>
        <dbReference type="ChEBI" id="CHEBI:18420"/>
        <label>2</label>
    </ligand>
</feature>
<keyword evidence="10" id="KW-0963">Cytoplasm</keyword>
<evidence type="ECO:0000256" key="6">
    <source>
        <dbReference type="ARBA" id="ARBA00022723"/>
    </source>
</evidence>
<dbReference type="PROSITE" id="PS50879">
    <property type="entry name" value="RNASE_H_1"/>
    <property type="match status" value="1"/>
</dbReference>
<evidence type="ECO:0000256" key="5">
    <source>
        <dbReference type="ARBA" id="ARBA00022722"/>
    </source>
</evidence>
<dbReference type="eggNOG" id="COG0328">
    <property type="taxonomic scope" value="Bacteria"/>
</dbReference>
<dbReference type="KEGG" id="nam:NAMH_0096"/>
<dbReference type="Pfam" id="PF00075">
    <property type="entry name" value="RNase_H"/>
    <property type="match status" value="1"/>
</dbReference>
<evidence type="ECO:0000256" key="3">
    <source>
        <dbReference type="ARBA" id="ARBA00005300"/>
    </source>
</evidence>
<feature type="binding site" evidence="10">
    <location>
        <position position="49"/>
    </location>
    <ligand>
        <name>Mg(2+)</name>
        <dbReference type="ChEBI" id="CHEBI:18420"/>
        <label>2</label>
    </ligand>
</feature>
<comment type="cofactor">
    <cofactor evidence="10">
        <name>Mg(2+)</name>
        <dbReference type="ChEBI" id="CHEBI:18420"/>
    </cofactor>
    <text evidence="10">Binds 1 Mg(2+) ion per subunit. May bind a second metal ion at a regulatory site, or after substrate binding.</text>
</comment>
<comment type="subunit">
    <text evidence="4 10">Monomer.</text>
</comment>
<feature type="binding site" evidence="10">
    <location>
        <position position="49"/>
    </location>
    <ligand>
        <name>Mg(2+)</name>
        <dbReference type="ChEBI" id="CHEBI:18420"/>
        <label>1</label>
    </ligand>
</feature>
<evidence type="ECO:0000256" key="7">
    <source>
        <dbReference type="ARBA" id="ARBA00022759"/>
    </source>
</evidence>
<accession>B9L7C5</accession>
<evidence type="ECO:0000256" key="8">
    <source>
        <dbReference type="ARBA" id="ARBA00022801"/>
    </source>
</evidence>
<sequence>MAFLPPFVKIFMNYNRKKEKRQILSFYLNTQLIKNIKKVVMKKIEIYTDGSSLGNPGPGGWCSVLRYKGHEKTISGGEELTTNNRMELKAVIEALKLLKEPCEIDLYADSTYVLKGISEWLENWKKKNFKNVKNVDLWQEFIEISKPHIINVNWVKGHSGHRENEICDKIAKEEAAKRKK</sequence>
<dbReference type="PANTHER" id="PTHR10642:SF26">
    <property type="entry name" value="RIBONUCLEASE H1"/>
    <property type="match status" value="1"/>
</dbReference>
<comment type="subcellular location">
    <subcellularLocation>
        <location evidence="10">Cytoplasm</location>
    </subcellularLocation>
</comment>
<keyword evidence="8 10" id="KW-0378">Hydrolase</keyword>
<dbReference type="HOGENOM" id="CLU_030894_6_2_7"/>
<dbReference type="HAMAP" id="MF_00042">
    <property type="entry name" value="RNase_H"/>
    <property type="match status" value="1"/>
</dbReference>
<evidence type="ECO:0000256" key="1">
    <source>
        <dbReference type="ARBA" id="ARBA00000077"/>
    </source>
</evidence>
<dbReference type="GO" id="GO:0043137">
    <property type="term" value="P:DNA replication, removal of RNA primer"/>
    <property type="evidence" value="ECO:0007669"/>
    <property type="project" value="TreeGrafter"/>
</dbReference>
<dbReference type="NCBIfam" id="NF001236">
    <property type="entry name" value="PRK00203.1"/>
    <property type="match status" value="1"/>
</dbReference>
<dbReference type="AlphaFoldDB" id="B9L7C5"/>
<keyword evidence="6 10" id="KW-0479">Metal-binding</keyword>
<dbReference type="EC" id="3.1.26.4" evidence="10"/>
<dbReference type="PANTHER" id="PTHR10642">
    <property type="entry name" value="RIBONUCLEASE H1"/>
    <property type="match status" value="1"/>
</dbReference>
<dbReference type="GO" id="GO:0003676">
    <property type="term" value="F:nucleic acid binding"/>
    <property type="evidence" value="ECO:0007669"/>
    <property type="project" value="InterPro"/>
</dbReference>
<feature type="domain" description="RNase H type-1" evidence="11">
    <location>
        <begin position="40"/>
        <end position="176"/>
    </location>
</feature>
<feature type="binding site" evidence="10">
    <location>
        <position position="87"/>
    </location>
    <ligand>
        <name>Mg(2+)</name>
        <dbReference type="ChEBI" id="CHEBI:18420"/>
        <label>1</label>
    </ligand>
</feature>
<evidence type="ECO:0000256" key="4">
    <source>
        <dbReference type="ARBA" id="ARBA00011245"/>
    </source>
</evidence>
<dbReference type="InterPro" id="IPR022892">
    <property type="entry name" value="RNaseHI"/>
</dbReference>
<organism evidence="12 13">
    <name type="scientific">Nautilia profundicola (strain ATCC BAA-1463 / DSM 18972 / AmH)</name>
    <dbReference type="NCBI Taxonomy" id="598659"/>
    <lineage>
        <taxon>Bacteria</taxon>
        <taxon>Pseudomonadati</taxon>
        <taxon>Campylobacterota</taxon>
        <taxon>Epsilonproteobacteria</taxon>
        <taxon>Nautiliales</taxon>
        <taxon>Nautiliaceae</taxon>
        <taxon>Nautilia</taxon>
    </lineage>
</organism>
<dbReference type="GO" id="GO:0000287">
    <property type="term" value="F:magnesium ion binding"/>
    <property type="evidence" value="ECO:0007669"/>
    <property type="project" value="UniProtKB-UniRule"/>
</dbReference>
<keyword evidence="5 10" id="KW-0540">Nuclease</keyword>
<comment type="function">
    <text evidence="2 10">Endonuclease that specifically degrades the RNA of RNA-DNA hybrids.</text>
</comment>
<name>B9L7C5_NAUPA</name>
<dbReference type="GO" id="GO:0004523">
    <property type="term" value="F:RNA-DNA hybrid ribonuclease activity"/>
    <property type="evidence" value="ECO:0007669"/>
    <property type="project" value="UniProtKB-UniRule"/>
</dbReference>
<dbReference type="Gene3D" id="3.30.420.10">
    <property type="entry name" value="Ribonuclease H-like superfamily/Ribonuclease H"/>
    <property type="match status" value="1"/>
</dbReference>
<reference evidence="12 13" key="1">
    <citation type="journal article" date="2009" name="PLoS Genet.">
        <title>Adaptations to submarine hydrothermal environments exemplified by the genome of Nautilia profundicola.</title>
        <authorList>
            <person name="Campbell B.J."/>
            <person name="Smith J.L."/>
            <person name="Hanson T.E."/>
            <person name="Klotz M.G."/>
            <person name="Stein L.Y."/>
            <person name="Lee C.K."/>
            <person name="Wu D."/>
            <person name="Robinson J.M."/>
            <person name="Khouri H.M."/>
            <person name="Eisen J.A."/>
            <person name="Cary S.C."/>
        </authorList>
    </citation>
    <scope>NUCLEOTIDE SEQUENCE [LARGE SCALE GENOMIC DNA]</scope>
    <source>
        <strain evidence="13">ATCC BAA-1463 / DSM 18972 / AmH</strain>
    </source>
</reference>
<keyword evidence="9 10" id="KW-0460">Magnesium</keyword>
<keyword evidence="13" id="KW-1185">Reference proteome</keyword>
<dbReference type="InterPro" id="IPR036397">
    <property type="entry name" value="RNaseH_sf"/>
</dbReference>
<evidence type="ECO:0000256" key="2">
    <source>
        <dbReference type="ARBA" id="ARBA00004065"/>
    </source>
</evidence>
<dbReference type="SUPFAM" id="SSF53098">
    <property type="entry name" value="Ribonuclease H-like"/>
    <property type="match status" value="1"/>
</dbReference>
<comment type="catalytic activity">
    <reaction evidence="1 10">
        <text>Endonucleolytic cleavage to 5'-phosphomonoester.</text>
        <dbReference type="EC" id="3.1.26.4"/>
    </reaction>
</comment>
<dbReference type="InterPro" id="IPR002156">
    <property type="entry name" value="RNaseH_domain"/>
</dbReference>
<comment type="similarity">
    <text evidence="3 10">Belongs to the RNase H family.</text>
</comment>
<keyword evidence="7 10" id="KW-0255">Endonuclease</keyword>
<evidence type="ECO:0000256" key="10">
    <source>
        <dbReference type="HAMAP-Rule" id="MF_00042"/>
    </source>
</evidence>
<evidence type="ECO:0000256" key="9">
    <source>
        <dbReference type="ARBA" id="ARBA00022842"/>
    </source>
</evidence>
<dbReference type="EMBL" id="CP001279">
    <property type="protein sequence ID" value="ACM93471.1"/>
    <property type="molecule type" value="Genomic_DNA"/>
</dbReference>
<dbReference type="STRING" id="598659.NAMH_0096"/>
<gene>
    <name evidence="10 12" type="primary">rnhA</name>
    <name evidence="12" type="ordered locus">NAMH_0096</name>
</gene>
<dbReference type="Proteomes" id="UP000000448">
    <property type="component" value="Chromosome"/>
</dbReference>
<proteinExistence type="inferred from homology"/>
<dbReference type="FunFam" id="3.30.420.10:FF:000089">
    <property type="entry name" value="Ribonuclease H"/>
    <property type="match status" value="1"/>
</dbReference>
<dbReference type="GO" id="GO:0005737">
    <property type="term" value="C:cytoplasm"/>
    <property type="evidence" value="ECO:0007669"/>
    <property type="project" value="UniProtKB-SubCell"/>
</dbReference>
<dbReference type="InterPro" id="IPR050092">
    <property type="entry name" value="RNase_H"/>
</dbReference>
<evidence type="ECO:0000313" key="13">
    <source>
        <dbReference type="Proteomes" id="UP000000448"/>
    </source>
</evidence>
<evidence type="ECO:0000313" key="12">
    <source>
        <dbReference type="EMBL" id="ACM93471.1"/>
    </source>
</evidence>
<protein>
    <recommendedName>
        <fullName evidence="10">Ribonuclease H</fullName>
        <shortName evidence="10">RNase H</shortName>
        <ecNumber evidence="10">3.1.26.4</ecNumber>
    </recommendedName>
</protein>
<feature type="binding site" evidence="10">
    <location>
        <position position="109"/>
    </location>
    <ligand>
        <name>Mg(2+)</name>
        <dbReference type="ChEBI" id="CHEBI:18420"/>
        <label>1</label>
    </ligand>
</feature>